<accession>A0A7G9QRK2</accession>
<keyword evidence="4" id="KW-1185">Reference proteome</keyword>
<dbReference type="RefSeq" id="WP_187569739.1">
    <property type="nucleotide sequence ID" value="NZ_CP060711.1"/>
</dbReference>
<evidence type="ECO:0000256" key="1">
    <source>
        <dbReference type="SAM" id="MobiDB-lite"/>
    </source>
</evidence>
<gene>
    <name evidence="3" type="ORF">H9L17_12380</name>
</gene>
<feature type="compositionally biased region" description="Basic and acidic residues" evidence="1">
    <location>
        <begin position="34"/>
        <end position="45"/>
    </location>
</feature>
<evidence type="ECO:0008006" key="5">
    <source>
        <dbReference type="Google" id="ProtNLM"/>
    </source>
</evidence>
<dbReference type="Proteomes" id="UP000515977">
    <property type="component" value="Chromosome"/>
</dbReference>
<keyword evidence="2" id="KW-0732">Signal</keyword>
<feature type="region of interest" description="Disordered" evidence="1">
    <location>
        <begin position="32"/>
        <end position="52"/>
    </location>
</feature>
<reference evidence="3 4" key="1">
    <citation type="submission" date="2020-08" db="EMBL/GenBank/DDBJ databases">
        <title>Genome sequence of Thermomonas brevis KACC 16975T.</title>
        <authorList>
            <person name="Hyun D.-W."/>
            <person name="Bae J.-W."/>
        </authorList>
    </citation>
    <scope>NUCLEOTIDE SEQUENCE [LARGE SCALE GENOMIC DNA]</scope>
    <source>
        <strain evidence="3 4">KACC 16975</strain>
    </source>
</reference>
<dbReference type="KEGG" id="tbv:H9L17_12380"/>
<evidence type="ECO:0000313" key="4">
    <source>
        <dbReference type="Proteomes" id="UP000515977"/>
    </source>
</evidence>
<dbReference type="EMBL" id="CP060711">
    <property type="protein sequence ID" value="QNN45977.1"/>
    <property type="molecule type" value="Genomic_DNA"/>
</dbReference>
<evidence type="ECO:0000256" key="2">
    <source>
        <dbReference type="SAM" id="SignalP"/>
    </source>
</evidence>
<dbReference type="AlphaFoldDB" id="A0A7G9QRK2"/>
<proteinExistence type="predicted"/>
<name>A0A7G9QRK2_9GAMM</name>
<feature type="chain" id="PRO_5028918720" description="Lipoprotein" evidence="2">
    <location>
        <begin position="27"/>
        <end position="164"/>
    </location>
</feature>
<sequence length="164" mass="17371">MNTTCGLMSMTARRCLAVAIVPMLLAACTATQRSPDDAAGTRDRTGPATPPAAVAAPAAQDAEAATGQWHVLGTEPFWSVRVDGASLLFATPEDPEGQTLAARGERKNDAIEFRGEDRGKPFVLRLMRGECSDGMSDRRYAYNAIFEIAGTRYSGCANEGLDAG</sequence>
<organism evidence="3 4">
    <name type="scientific">Thermomonas brevis</name>
    <dbReference type="NCBI Taxonomy" id="215691"/>
    <lineage>
        <taxon>Bacteria</taxon>
        <taxon>Pseudomonadati</taxon>
        <taxon>Pseudomonadota</taxon>
        <taxon>Gammaproteobacteria</taxon>
        <taxon>Lysobacterales</taxon>
        <taxon>Lysobacteraceae</taxon>
        <taxon>Thermomonas</taxon>
    </lineage>
</organism>
<evidence type="ECO:0000313" key="3">
    <source>
        <dbReference type="EMBL" id="QNN45977.1"/>
    </source>
</evidence>
<protein>
    <recommendedName>
        <fullName evidence="5">Lipoprotein</fullName>
    </recommendedName>
</protein>
<feature type="signal peptide" evidence="2">
    <location>
        <begin position="1"/>
        <end position="26"/>
    </location>
</feature>